<dbReference type="AlphaFoldDB" id="A1ZI08"/>
<dbReference type="Gene3D" id="2.40.50.1020">
    <property type="entry name" value="LytTr DNA-binding domain"/>
    <property type="match status" value="1"/>
</dbReference>
<accession>A1ZI08</accession>
<dbReference type="PANTHER" id="PTHR37299">
    <property type="entry name" value="TRANSCRIPTIONAL REGULATOR-RELATED"/>
    <property type="match status" value="1"/>
</dbReference>
<dbReference type="PROSITE" id="PS50110">
    <property type="entry name" value="RESPONSE_REGULATORY"/>
    <property type="match status" value="1"/>
</dbReference>
<evidence type="ECO:0000256" key="1">
    <source>
        <dbReference type="PROSITE-ProRule" id="PRU00169"/>
    </source>
</evidence>
<feature type="domain" description="Response regulatory" evidence="2">
    <location>
        <begin position="2"/>
        <end position="115"/>
    </location>
</feature>
<organism evidence="4 5">
    <name type="scientific">Microscilla marina ATCC 23134</name>
    <dbReference type="NCBI Taxonomy" id="313606"/>
    <lineage>
        <taxon>Bacteria</taxon>
        <taxon>Pseudomonadati</taxon>
        <taxon>Bacteroidota</taxon>
        <taxon>Cytophagia</taxon>
        <taxon>Cytophagales</taxon>
        <taxon>Microscillaceae</taxon>
        <taxon>Microscilla</taxon>
    </lineage>
</organism>
<dbReference type="OrthoDB" id="2168082at2"/>
<keyword evidence="5" id="KW-1185">Reference proteome</keyword>
<proteinExistence type="predicted"/>
<dbReference type="PROSITE" id="PS50930">
    <property type="entry name" value="HTH_LYTTR"/>
    <property type="match status" value="1"/>
</dbReference>
<dbReference type="InterPro" id="IPR007492">
    <property type="entry name" value="LytTR_DNA-bd_dom"/>
</dbReference>
<dbReference type="InterPro" id="IPR011006">
    <property type="entry name" value="CheY-like_superfamily"/>
</dbReference>
<dbReference type="SUPFAM" id="SSF52172">
    <property type="entry name" value="CheY-like"/>
    <property type="match status" value="1"/>
</dbReference>
<dbReference type="GO" id="GO:0000156">
    <property type="term" value="F:phosphorelay response regulator activity"/>
    <property type="evidence" value="ECO:0007669"/>
    <property type="project" value="InterPro"/>
</dbReference>
<evidence type="ECO:0000259" key="3">
    <source>
        <dbReference type="PROSITE" id="PS50930"/>
    </source>
</evidence>
<dbReference type="RefSeq" id="WP_002695790.1">
    <property type="nucleotide sequence ID" value="NZ_AAWS01000008.1"/>
</dbReference>
<dbReference type="SMART" id="SM00850">
    <property type="entry name" value="LytTR"/>
    <property type="match status" value="1"/>
</dbReference>
<dbReference type="EMBL" id="AAWS01000008">
    <property type="protein sequence ID" value="EAY30165.1"/>
    <property type="molecule type" value="Genomic_DNA"/>
</dbReference>
<feature type="domain" description="HTH LytTR-type" evidence="3">
    <location>
        <begin position="154"/>
        <end position="225"/>
    </location>
</feature>
<keyword evidence="1" id="KW-0597">Phosphoprotein</keyword>
<evidence type="ECO:0000259" key="2">
    <source>
        <dbReference type="PROSITE" id="PS50110"/>
    </source>
</evidence>
<dbReference type="eggNOG" id="COG3279">
    <property type="taxonomic scope" value="Bacteria"/>
</dbReference>
<protein>
    <submittedName>
        <fullName evidence="4">Two-component system response regulator</fullName>
    </submittedName>
</protein>
<feature type="modified residue" description="4-aspartylphosphate" evidence="1">
    <location>
        <position position="53"/>
    </location>
</feature>
<dbReference type="InterPro" id="IPR001789">
    <property type="entry name" value="Sig_transdc_resp-reg_receiver"/>
</dbReference>
<dbReference type="Gene3D" id="3.40.50.2300">
    <property type="match status" value="1"/>
</dbReference>
<name>A1ZI08_MICM2</name>
<dbReference type="GO" id="GO:0003677">
    <property type="term" value="F:DNA binding"/>
    <property type="evidence" value="ECO:0007669"/>
    <property type="project" value="InterPro"/>
</dbReference>
<dbReference type="FunFam" id="3.40.50.2300:FF:000051">
    <property type="entry name" value="Two-component response regulator yehT"/>
    <property type="match status" value="1"/>
</dbReference>
<dbReference type="InterPro" id="IPR046947">
    <property type="entry name" value="LytR-like"/>
</dbReference>
<dbReference type="Pfam" id="PF04397">
    <property type="entry name" value="LytTR"/>
    <property type="match status" value="1"/>
</dbReference>
<comment type="caution">
    <text evidence="4">The sequence shown here is derived from an EMBL/GenBank/DDBJ whole genome shotgun (WGS) entry which is preliminary data.</text>
</comment>
<reference evidence="4 5" key="1">
    <citation type="submission" date="2007-01" db="EMBL/GenBank/DDBJ databases">
        <authorList>
            <person name="Haygood M."/>
            <person name="Podell S."/>
            <person name="Anderson C."/>
            <person name="Hopkinson B."/>
            <person name="Roe K."/>
            <person name="Barbeau K."/>
            <person name="Gaasterland T."/>
            <person name="Ferriera S."/>
            <person name="Johnson J."/>
            <person name="Kravitz S."/>
            <person name="Beeson K."/>
            <person name="Sutton G."/>
            <person name="Rogers Y.-H."/>
            <person name="Friedman R."/>
            <person name="Frazier M."/>
            <person name="Venter J.C."/>
        </authorList>
    </citation>
    <scope>NUCLEOTIDE SEQUENCE [LARGE SCALE GENOMIC DNA]</scope>
    <source>
        <strain evidence="4 5">ATCC 23134</strain>
    </source>
</reference>
<gene>
    <name evidence="4" type="ORF">M23134_05498</name>
</gene>
<dbReference type="Pfam" id="PF00072">
    <property type="entry name" value="Response_reg"/>
    <property type="match status" value="1"/>
</dbReference>
<dbReference type="PANTHER" id="PTHR37299:SF1">
    <property type="entry name" value="STAGE 0 SPORULATION PROTEIN A HOMOLOG"/>
    <property type="match status" value="1"/>
</dbReference>
<evidence type="ECO:0000313" key="4">
    <source>
        <dbReference type="EMBL" id="EAY30165.1"/>
    </source>
</evidence>
<evidence type="ECO:0000313" key="5">
    <source>
        <dbReference type="Proteomes" id="UP000004095"/>
    </source>
</evidence>
<sequence>MNCIIVDDEPLAREGMKLNIQELPSLQLIGSFENAMQANDFLSKNEVDLMFLDIQMPEVTGLDFLKTLNLKKPPFVILTTAYPQFALEGYALDVIDYLVKPISMDRFIKAVNKVDYYYKLREQASTDTTPAAANTDKTSDSPVGSDNADIEDYIFIRADRKYMKVFFREINYVEGLKDYVIVYTDTQKIVTAMNIKTIEGQLPSNLFIRVSKSYIINMQHIKAVDNNFVTIKEKEVPIGKAFKDNFLNNIVNKRVLKR</sequence>
<dbReference type="SMART" id="SM00448">
    <property type="entry name" value="REC"/>
    <property type="match status" value="1"/>
</dbReference>
<dbReference type="Proteomes" id="UP000004095">
    <property type="component" value="Unassembled WGS sequence"/>
</dbReference>